<sequence>MELIREVPSASCPPLLNGKNYSYWKSLPKPEVDWTDAEEQASVRNARALNVIFNGTSKVKISRLQLITSKFEALKMSKDESVSEYNERVLEIANESLLLGETIPNSKIMQKVLLSLPRKFYMKVTAIEEAHDITTLKLDKLFGSLLMFKMAIFDRENKKGKRITFKSTYEEEATVNHSDTEANMDESKTLLTKQFSKVVRRFKNMNTIGLNAQTSNQYRRKNGENTTRRYNEESNRRGSDYGKKKEGEGRFSDVENVRELAITSMNAFTTCFIEIDLEDNSGCSDEDGDEDLTFEELKMLWKEDIEAIAIQKERIQDLMEENERLISGTVMETINVVVKDFESIAIRTYDEDDETLNMPVDSSTLPTEVPKVDAQTNGSIRGDPSAGIITRKKEKVNYSKMIADLCYTSAIEPLTIDVALKDEYWINAMQEELLQFRCNNFWTLVPKPEGANIIGTKWIFKNKTDEARCVTKKKACLVAQGYAQVEGVDFDETFAPVARLEAIRLTSILVGYCDVDWAGSSDDRKSTSRGFGVNCIMVNTRKGTYMVKSTEDELATQISSPSVQNGERPEVQKYSTTETLSSPIQKISGRGFKQTASVFLSGDFRRLLLLRLLLKCLLLLPCLFILKKARQLKECIFLLLCDGSATPEGRTDVRSDENKVDPPNPDIGSEEVPIDADNNPTIQLGSPEIPVALQPAKQKTQQNRRNITTKTDRKKIPPNIPYVSIDGISFHHKENVQHWNFVVQ</sequence>
<reference evidence="4 5" key="1">
    <citation type="submission" date="2019-08" db="EMBL/GenBank/DDBJ databases">
        <title>Draft genome sequences of two oriental melons (Cucumis melo L. var makuwa).</title>
        <authorList>
            <person name="Kwon S.-Y."/>
        </authorList>
    </citation>
    <scope>NUCLEOTIDE SEQUENCE [LARGE SCALE GENOMIC DNA]</scope>
    <source>
        <strain evidence="5">cv. SW 3</strain>
        <tissue evidence="4">Leaf</tissue>
    </source>
</reference>
<dbReference type="Proteomes" id="UP000321393">
    <property type="component" value="Unassembled WGS sequence"/>
</dbReference>
<feature type="compositionally biased region" description="Basic and acidic residues" evidence="1">
    <location>
        <begin position="649"/>
        <end position="660"/>
    </location>
</feature>
<feature type="compositionally biased region" description="Basic and acidic residues" evidence="1">
    <location>
        <begin position="221"/>
        <end position="248"/>
    </location>
</feature>
<feature type="region of interest" description="Disordered" evidence="1">
    <location>
        <begin position="648"/>
        <end position="675"/>
    </location>
</feature>
<evidence type="ECO:0000256" key="1">
    <source>
        <dbReference type="SAM" id="MobiDB-lite"/>
    </source>
</evidence>
<accession>A0A5A7SGU2</accession>
<feature type="transmembrane region" description="Helical" evidence="2">
    <location>
        <begin position="608"/>
        <end position="626"/>
    </location>
</feature>
<dbReference type="EMBL" id="SSTE01023254">
    <property type="protein sequence ID" value="KAA0025370.1"/>
    <property type="molecule type" value="Genomic_DNA"/>
</dbReference>
<dbReference type="InterPro" id="IPR013103">
    <property type="entry name" value="RVT_2"/>
</dbReference>
<name>A0A5A7SGU2_CUCMM</name>
<evidence type="ECO:0000313" key="5">
    <source>
        <dbReference type="Proteomes" id="UP000321393"/>
    </source>
</evidence>
<dbReference type="PANTHER" id="PTHR35317:SF35">
    <property type="entry name" value="DUF4219 DOMAIN-CONTAINING PROTEIN"/>
    <property type="match status" value="1"/>
</dbReference>
<comment type="caution">
    <text evidence="4">The sequence shown here is derived from an EMBL/GenBank/DDBJ whole genome shotgun (WGS) entry which is preliminary data.</text>
</comment>
<evidence type="ECO:0000313" key="4">
    <source>
        <dbReference type="EMBL" id="KAA0025370.1"/>
    </source>
</evidence>
<keyword evidence="2" id="KW-0812">Transmembrane</keyword>
<feature type="region of interest" description="Disordered" evidence="1">
    <location>
        <begin position="213"/>
        <end position="248"/>
    </location>
</feature>
<evidence type="ECO:0000256" key="2">
    <source>
        <dbReference type="SAM" id="Phobius"/>
    </source>
</evidence>
<dbReference type="Pfam" id="PF14223">
    <property type="entry name" value="Retrotran_gag_2"/>
    <property type="match status" value="1"/>
</dbReference>
<protein>
    <submittedName>
        <fullName evidence="4">Mitochondrial protein</fullName>
    </submittedName>
</protein>
<gene>
    <name evidence="4" type="ORF">E6C27_scaffold1204G00540</name>
</gene>
<dbReference type="Pfam" id="PF07727">
    <property type="entry name" value="RVT_2"/>
    <property type="match status" value="1"/>
</dbReference>
<organism evidence="4 5">
    <name type="scientific">Cucumis melo var. makuwa</name>
    <name type="common">Oriental melon</name>
    <dbReference type="NCBI Taxonomy" id="1194695"/>
    <lineage>
        <taxon>Eukaryota</taxon>
        <taxon>Viridiplantae</taxon>
        <taxon>Streptophyta</taxon>
        <taxon>Embryophyta</taxon>
        <taxon>Tracheophyta</taxon>
        <taxon>Spermatophyta</taxon>
        <taxon>Magnoliopsida</taxon>
        <taxon>eudicotyledons</taxon>
        <taxon>Gunneridae</taxon>
        <taxon>Pentapetalae</taxon>
        <taxon>rosids</taxon>
        <taxon>fabids</taxon>
        <taxon>Cucurbitales</taxon>
        <taxon>Cucurbitaceae</taxon>
        <taxon>Benincaseae</taxon>
        <taxon>Cucumis</taxon>
    </lineage>
</organism>
<dbReference type="AlphaFoldDB" id="A0A5A7SGU2"/>
<proteinExistence type="predicted"/>
<keyword evidence="2" id="KW-0472">Membrane</keyword>
<feature type="domain" description="Reverse transcriptase Ty1/copia-type" evidence="3">
    <location>
        <begin position="439"/>
        <end position="507"/>
    </location>
</feature>
<dbReference type="OrthoDB" id="781829at2759"/>
<evidence type="ECO:0000259" key="3">
    <source>
        <dbReference type="Pfam" id="PF07727"/>
    </source>
</evidence>
<dbReference type="PANTHER" id="PTHR35317">
    <property type="entry name" value="OS04G0629600 PROTEIN"/>
    <property type="match status" value="1"/>
</dbReference>
<keyword evidence="2" id="KW-1133">Transmembrane helix</keyword>